<sequence length="86" mass="9523">MSFSGKTDNGVGRLGVIVFNVLFWLEQKLMKWQMTGEASLAMSLTLGLVVLLDHLFLFLCIASPSKVDLHRVTLRKAGKLTMGWVG</sequence>
<keyword evidence="1" id="KW-0472">Membrane</keyword>
<keyword evidence="1" id="KW-0812">Transmembrane</keyword>
<reference evidence="2 3" key="1">
    <citation type="submission" date="2015-05" db="EMBL/GenBank/DDBJ databases">
        <title>Evolution of Trichinella species and genotypes.</title>
        <authorList>
            <person name="Korhonen P.K."/>
            <person name="Edoardo P."/>
            <person name="Giuseppe L.R."/>
            <person name="Gasser R.B."/>
        </authorList>
    </citation>
    <scope>NUCLEOTIDE SEQUENCE [LARGE SCALE GENOMIC DNA]</scope>
    <source>
        <strain evidence="2">ISS10</strain>
    </source>
</reference>
<protein>
    <submittedName>
        <fullName evidence="2">Uncharacterized protein</fullName>
    </submittedName>
</protein>
<gene>
    <name evidence="2" type="ORF">T02_5779</name>
</gene>
<name>A0A0V1L3H9_9BILA</name>
<comment type="caution">
    <text evidence="2">The sequence shown here is derived from an EMBL/GenBank/DDBJ whole genome shotgun (WGS) entry which is preliminary data.</text>
</comment>
<organism evidence="2 3">
    <name type="scientific">Trichinella nativa</name>
    <dbReference type="NCBI Taxonomy" id="6335"/>
    <lineage>
        <taxon>Eukaryota</taxon>
        <taxon>Metazoa</taxon>
        <taxon>Ecdysozoa</taxon>
        <taxon>Nematoda</taxon>
        <taxon>Enoplea</taxon>
        <taxon>Dorylaimia</taxon>
        <taxon>Trichinellida</taxon>
        <taxon>Trichinellidae</taxon>
        <taxon>Trichinella</taxon>
    </lineage>
</organism>
<proteinExistence type="predicted"/>
<keyword evidence="3" id="KW-1185">Reference proteome</keyword>
<keyword evidence="1" id="KW-1133">Transmembrane helix</keyword>
<accession>A0A0V1L3H9</accession>
<evidence type="ECO:0000256" key="1">
    <source>
        <dbReference type="SAM" id="Phobius"/>
    </source>
</evidence>
<evidence type="ECO:0000313" key="3">
    <source>
        <dbReference type="Proteomes" id="UP000054721"/>
    </source>
</evidence>
<dbReference type="AlphaFoldDB" id="A0A0V1L3H9"/>
<dbReference type="EMBL" id="JYDW01000148">
    <property type="protein sequence ID" value="KRZ54017.1"/>
    <property type="molecule type" value="Genomic_DNA"/>
</dbReference>
<dbReference type="Proteomes" id="UP000054721">
    <property type="component" value="Unassembled WGS sequence"/>
</dbReference>
<evidence type="ECO:0000313" key="2">
    <source>
        <dbReference type="EMBL" id="KRZ54017.1"/>
    </source>
</evidence>
<feature type="transmembrane region" description="Helical" evidence="1">
    <location>
        <begin position="40"/>
        <end position="61"/>
    </location>
</feature>